<dbReference type="KEGG" id="gur:Gura_0181"/>
<name>A5GDF4_GEOUR</name>
<sequence>MHTGNADTKPTMMQYTNLVGCCLAVLLILLTAAPLSAASIKSLDNLGRNLYANEIKERSARRMESFAALQSSLDSLNTGQEISSVVQINKALSLVEQSRQLQRKAGEDLTALSGYITANRMKLEAEGLDSFLPLAELDDKTSRQYEESLRLYLAAYKALLEYSRDNILPLRVGRQPEQGQYEALYNGYVTAANKLGEVDAERFGFVADFVREHPDLAPYVKK</sequence>
<evidence type="ECO:0000313" key="2">
    <source>
        <dbReference type="Proteomes" id="UP000006695"/>
    </source>
</evidence>
<dbReference type="HOGENOM" id="CLU_1243854_0_0_7"/>
<dbReference type="RefSeq" id="WP_011937126.1">
    <property type="nucleotide sequence ID" value="NC_009483.1"/>
</dbReference>
<protein>
    <submittedName>
        <fullName evidence="1">Uncharacterized protein</fullName>
    </submittedName>
</protein>
<gene>
    <name evidence="1" type="ordered locus">Gura_0181</name>
</gene>
<dbReference type="Proteomes" id="UP000006695">
    <property type="component" value="Chromosome"/>
</dbReference>
<evidence type="ECO:0000313" key="1">
    <source>
        <dbReference type="EMBL" id="ABQ24397.1"/>
    </source>
</evidence>
<organism evidence="1 2">
    <name type="scientific">Geotalea uraniireducens (strain Rf4)</name>
    <name type="common">Geobacter uraniireducens</name>
    <dbReference type="NCBI Taxonomy" id="351605"/>
    <lineage>
        <taxon>Bacteria</taxon>
        <taxon>Pseudomonadati</taxon>
        <taxon>Thermodesulfobacteriota</taxon>
        <taxon>Desulfuromonadia</taxon>
        <taxon>Geobacterales</taxon>
        <taxon>Geobacteraceae</taxon>
        <taxon>Geotalea</taxon>
    </lineage>
</organism>
<keyword evidence="2" id="KW-1185">Reference proteome</keyword>
<dbReference type="AlphaFoldDB" id="A5GDF4"/>
<dbReference type="OrthoDB" id="9848829at2"/>
<dbReference type="EMBL" id="CP000698">
    <property type="protein sequence ID" value="ABQ24397.1"/>
    <property type="molecule type" value="Genomic_DNA"/>
</dbReference>
<accession>A5GDF4</accession>
<reference evidence="1 2" key="1">
    <citation type="submission" date="2007-05" db="EMBL/GenBank/DDBJ databases">
        <title>Complete sequence of Geobacter uraniireducens Rf4.</title>
        <authorList>
            <consortium name="US DOE Joint Genome Institute"/>
            <person name="Copeland A."/>
            <person name="Lucas S."/>
            <person name="Lapidus A."/>
            <person name="Barry K."/>
            <person name="Detter J.C."/>
            <person name="Glavina del Rio T."/>
            <person name="Hammon N."/>
            <person name="Israni S."/>
            <person name="Dalin E."/>
            <person name="Tice H."/>
            <person name="Pitluck S."/>
            <person name="Chertkov O."/>
            <person name="Brettin T."/>
            <person name="Bruce D."/>
            <person name="Han C."/>
            <person name="Schmutz J."/>
            <person name="Larimer F."/>
            <person name="Land M."/>
            <person name="Hauser L."/>
            <person name="Kyrpides N."/>
            <person name="Mikhailova N."/>
            <person name="Shelobolina E."/>
            <person name="Aklujkar M."/>
            <person name="Lovley D."/>
            <person name="Richardson P."/>
        </authorList>
    </citation>
    <scope>NUCLEOTIDE SEQUENCE [LARGE SCALE GENOMIC DNA]</scope>
    <source>
        <strain evidence="1 2">Rf4</strain>
    </source>
</reference>
<proteinExistence type="predicted"/>
<dbReference type="STRING" id="351605.Gura_0181"/>